<dbReference type="Proteomes" id="UP000886523">
    <property type="component" value="Unassembled WGS sequence"/>
</dbReference>
<dbReference type="EMBL" id="MU129101">
    <property type="protein sequence ID" value="KAF9506749.1"/>
    <property type="molecule type" value="Genomic_DNA"/>
</dbReference>
<dbReference type="InterPro" id="IPR008733">
    <property type="entry name" value="PEX11"/>
</dbReference>
<evidence type="ECO:0000256" key="4">
    <source>
        <dbReference type="ARBA" id="ARBA00046271"/>
    </source>
</evidence>
<dbReference type="PANTHER" id="PTHR12652">
    <property type="entry name" value="PEROXISOMAL BIOGENESIS FACTOR 11"/>
    <property type="match status" value="1"/>
</dbReference>
<keyword evidence="1" id="KW-0962">Peroxisome biogenesis</keyword>
<comment type="caution">
    <text evidence="6">The sequence shown here is derived from an EMBL/GenBank/DDBJ whole genome shotgun (WGS) entry which is preliminary data.</text>
</comment>
<keyword evidence="3" id="KW-0576">Peroxisome</keyword>
<feature type="transmembrane region" description="Helical" evidence="5">
    <location>
        <begin position="170"/>
        <end position="188"/>
    </location>
</feature>
<dbReference type="AlphaFoldDB" id="A0A9P6AJ31"/>
<dbReference type="GO" id="GO:0016559">
    <property type="term" value="P:peroxisome fission"/>
    <property type="evidence" value="ECO:0007669"/>
    <property type="project" value="InterPro"/>
</dbReference>
<organism evidence="6 7">
    <name type="scientific">Hydnum rufescens UP504</name>
    <dbReference type="NCBI Taxonomy" id="1448309"/>
    <lineage>
        <taxon>Eukaryota</taxon>
        <taxon>Fungi</taxon>
        <taxon>Dikarya</taxon>
        <taxon>Basidiomycota</taxon>
        <taxon>Agaricomycotina</taxon>
        <taxon>Agaricomycetes</taxon>
        <taxon>Cantharellales</taxon>
        <taxon>Hydnaceae</taxon>
        <taxon>Hydnum</taxon>
    </lineage>
</organism>
<sequence>MSPRQKSTASLTGIDDILLGSVGAAIPPSESLDNALRLFGTWSGTDKLMMTVQYAAKLLIPLLQLRAEVQHRAGRRLKPQSPTSEGLFKLASQLSLARRVSGLWGVLAIIKALSALERSQPPSRAKLTLKRLQGLSMLIYYPLEYVSFFSSPFAPLLAGVSPSMSAKAQLWSIRAWGVFVALQILLFGQDWKSMSRPEREGDNSADGKAQDIATLKKRKVQSSVVGGIYKNELYTNILSFVSAVAALKGGWEASRLSPNP</sequence>
<accession>A0A9P6AJ31</accession>
<evidence type="ECO:0000256" key="1">
    <source>
        <dbReference type="ARBA" id="ARBA00022593"/>
    </source>
</evidence>
<reference evidence="6" key="1">
    <citation type="journal article" date="2020" name="Nat. Commun.">
        <title>Large-scale genome sequencing of mycorrhizal fungi provides insights into the early evolution of symbiotic traits.</title>
        <authorList>
            <person name="Miyauchi S."/>
            <person name="Kiss E."/>
            <person name="Kuo A."/>
            <person name="Drula E."/>
            <person name="Kohler A."/>
            <person name="Sanchez-Garcia M."/>
            <person name="Morin E."/>
            <person name="Andreopoulos B."/>
            <person name="Barry K.W."/>
            <person name="Bonito G."/>
            <person name="Buee M."/>
            <person name="Carver A."/>
            <person name="Chen C."/>
            <person name="Cichocki N."/>
            <person name="Clum A."/>
            <person name="Culley D."/>
            <person name="Crous P.W."/>
            <person name="Fauchery L."/>
            <person name="Girlanda M."/>
            <person name="Hayes R.D."/>
            <person name="Keri Z."/>
            <person name="LaButti K."/>
            <person name="Lipzen A."/>
            <person name="Lombard V."/>
            <person name="Magnuson J."/>
            <person name="Maillard F."/>
            <person name="Murat C."/>
            <person name="Nolan M."/>
            <person name="Ohm R.A."/>
            <person name="Pangilinan J."/>
            <person name="Pereira M.F."/>
            <person name="Perotto S."/>
            <person name="Peter M."/>
            <person name="Pfister S."/>
            <person name="Riley R."/>
            <person name="Sitrit Y."/>
            <person name="Stielow J.B."/>
            <person name="Szollosi G."/>
            <person name="Zifcakova L."/>
            <person name="Stursova M."/>
            <person name="Spatafora J.W."/>
            <person name="Tedersoo L."/>
            <person name="Vaario L.M."/>
            <person name="Yamada A."/>
            <person name="Yan M."/>
            <person name="Wang P."/>
            <person name="Xu J."/>
            <person name="Bruns T."/>
            <person name="Baldrian P."/>
            <person name="Vilgalys R."/>
            <person name="Dunand C."/>
            <person name="Henrissat B."/>
            <person name="Grigoriev I.V."/>
            <person name="Hibbett D."/>
            <person name="Nagy L.G."/>
            <person name="Martin F.M."/>
        </authorList>
    </citation>
    <scope>NUCLEOTIDE SEQUENCE</scope>
    <source>
        <strain evidence="6">UP504</strain>
    </source>
</reference>
<evidence type="ECO:0000313" key="6">
    <source>
        <dbReference type="EMBL" id="KAF9506749.1"/>
    </source>
</evidence>
<dbReference type="OrthoDB" id="10005898at2759"/>
<keyword evidence="5" id="KW-0812">Transmembrane</keyword>
<dbReference type="PANTHER" id="PTHR12652:SF25">
    <property type="entry name" value="MICROBODY (PEROXISOME) PROLIFERATION PROTEIN PEROXIN 11C (EUROFUNG)"/>
    <property type="match status" value="1"/>
</dbReference>
<keyword evidence="5" id="KW-1133">Transmembrane helix</keyword>
<proteinExistence type="predicted"/>
<evidence type="ECO:0008006" key="8">
    <source>
        <dbReference type="Google" id="ProtNLM"/>
    </source>
</evidence>
<evidence type="ECO:0000256" key="2">
    <source>
        <dbReference type="ARBA" id="ARBA00023136"/>
    </source>
</evidence>
<gene>
    <name evidence="6" type="ORF">BS47DRAFT_1399241</name>
</gene>
<dbReference type="GO" id="GO:0005778">
    <property type="term" value="C:peroxisomal membrane"/>
    <property type="evidence" value="ECO:0007669"/>
    <property type="project" value="UniProtKB-SubCell"/>
</dbReference>
<feature type="transmembrane region" description="Helical" evidence="5">
    <location>
        <begin position="137"/>
        <end position="158"/>
    </location>
</feature>
<name>A0A9P6AJ31_9AGAM</name>
<dbReference type="Pfam" id="PF05648">
    <property type="entry name" value="PEX11"/>
    <property type="match status" value="1"/>
</dbReference>
<evidence type="ECO:0000256" key="5">
    <source>
        <dbReference type="SAM" id="Phobius"/>
    </source>
</evidence>
<protein>
    <recommendedName>
        <fullName evidence="8">Peroxisomal membrane protein</fullName>
    </recommendedName>
</protein>
<evidence type="ECO:0000313" key="7">
    <source>
        <dbReference type="Proteomes" id="UP000886523"/>
    </source>
</evidence>
<keyword evidence="2 5" id="KW-0472">Membrane</keyword>
<evidence type="ECO:0000256" key="3">
    <source>
        <dbReference type="ARBA" id="ARBA00023140"/>
    </source>
</evidence>
<comment type="subcellular location">
    <subcellularLocation>
        <location evidence="4">Peroxisome membrane</location>
    </subcellularLocation>
</comment>
<keyword evidence="7" id="KW-1185">Reference proteome</keyword>